<dbReference type="CDD" id="cd01038">
    <property type="entry name" value="Endonuclease_DUF559"/>
    <property type="match status" value="1"/>
</dbReference>
<evidence type="ECO:0000256" key="1">
    <source>
        <dbReference type="SAM" id="MobiDB-lite"/>
    </source>
</evidence>
<dbReference type="Proteomes" id="UP001302249">
    <property type="component" value="Chromosome"/>
</dbReference>
<dbReference type="RefSeq" id="WP_313917479.1">
    <property type="nucleotide sequence ID" value="NZ_CP135076.1"/>
</dbReference>
<dbReference type="Pfam" id="PF04480">
    <property type="entry name" value="DUF559"/>
    <property type="match status" value="1"/>
</dbReference>
<dbReference type="EMBL" id="CP135076">
    <property type="protein sequence ID" value="WNO54697.1"/>
    <property type="molecule type" value="Genomic_DNA"/>
</dbReference>
<name>A0ABZ0BB90_9SPHN</name>
<dbReference type="InterPro" id="IPR011335">
    <property type="entry name" value="Restrct_endonuc-II-like"/>
</dbReference>
<dbReference type="InterPro" id="IPR047216">
    <property type="entry name" value="Endonuclease_DUF559_bact"/>
</dbReference>
<gene>
    <name evidence="3" type="ORF">RPR59_05460</name>
</gene>
<proteinExistence type="predicted"/>
<dbReference type="PANTHER" id="PTHR38590">
    <property type="entry name" value="BLL0828 PROTEIN"/>
    <property type="match status" value="1"/>
</dbReference>
<accession>A0ABZ0BB90</accession>
<evidence type="ECO:0000313" key="4">
    <source>
        <dbReference type="Proteomes" id="UP001302249"/>
    </source>
</evidence>
<keyword evidence="4" id="KW-1185">Reference proteome</keyword>
<dbReference type="SUPFAM" id="SSF52980">
    <property type="entry name" value="Restriction endonuclease-like"/>
    <property type="match status" value="1"/>
</dbReference>
<feature type="domain" description="DUF559" evidence="2">
    <location>
        <begin position="55"/>
        <end position="157"/>
    </location>
</feature>
<dbReference type="PANTHER" id="PTHR38590:SF1">
    <property type="entry name" value="BLL0828 PROTEIN"/>
    <property type="match status" value="1"/>
</dbReference>
<feature type="region of interest" description="Disordered" evidence="1">
    <location>
        <begin position="1"/>
        <end position="44"/>
    </location>
</feature>
<reference evidence="3 4" key="1">
    <citation type="submission" date="2023-09" db="EMBL/GenBank/DDBJ databases">
        <authorList>
            <person name="Rey-Velasco X."/>
        </authorList>
    </citation>
    <scope>NUCLEOTIDE SEQUENCE [LARGE SCALE GENOMIC DNA]</scope>
    <source>
        <strain evidence="3 4">W311</strain>
    </source>
</reference>
<evidence type="ECO:0000313" key="3">
    <source>
        <dbReference type="EMBL" id="WNO54697.1"/>
    </source>
</evidence>
<dbReference type="InterPro" id="IPR007569">
    <property type="entry name" value="DUF559"/>
</dbReference>
<organism evidence="3 4">
    <name type="scientific">Stakelama saccharophila</name>
    <dbReference type="NCBI Taxonomy" id="3075605"/>
    <lineage>
        <taxon>Bacteria</taxon>
        <taxon>Pseudomonadati</taxon>
        <taxon>Pseudomonadota</taxon>
        <taxon>Alphaproteobacteria</taxon>
        <taxon>Sphingomonadales</taxon>
        <taxon>Sphingomonadaceae</taxon>
        <taxon>Stakelama</taxon>
    </lineage>
</organism>
<evidence type="ECO:0000259" key="2">
    <source>
        <dbReference type="Pfam" id="PF04480"/>
    </source>
</evidence>
<sequence>MTNVSPVSEMTARAAPRSSSPLVGEEGARAAKRRGKVRGNADGLTKRQLLPARTVARSRELRRNATDAEKMLWRLLRETVPGAKFRRQVPLGPYFADFCSHAARLVIEVDGGQHAEAVAQDAARTRFIEGEGYRVIRFWNSDVQDNPNGVMTVIRQYIDGAV</sequence>
<dbReference type="Gene3D" id="3.40.960.10">
    <property type="entry name" value="VSR Endonuclease"/>
    <property type="match status" value="1"/>
</dbReference>
<protein>
    <submittedName>
        <fullName evidence="3">DUF559 domain-containing protein</fullName>
    </submittedName>
</protein>